<evidence type="ECO:0000313" key="3">
    <source>
        <dbReference type="Proteomes" id="UP000225972"/>
    </source>
</evidence>
<keyword evidence="1" id="KW-0812">Transmembrane</keyword>
<evidence type="ECO:0000313" key="2">
    <source>
        <dbReference type="EMBL" id="SMX27470.1"/>
    </source>
</evidence>
<dbReference type="OrthoDB" id="7868720at2"/>
<feature type="transmembrane region" description="Helical" evidence="1">
    <location>
        <begin position="102"/>
        <end position="120"/>
    </location>
</feature>
<keyword evidence="3" id="KW-1185">Reference proteome</keyword>
<accession>A0A238J9T2</accession>
<dbReference type="EMBL" id="FXXP01000001">
    <property type="protein sequence ID" value="SMX27470.1"/>
    <property type="molecule type" value="Genomic_DNA"/>
</dbReference>
<sequence>MLAYLFYASIFGLPLAFALCWLVGRPILGFAMKAPVSWGKAVLWGAVISTTIAGITIAIGRYRGWRQSLDDRFYSRLGGGDNVQSIDGILTLYGWQVLAQNTALFVALGVAIALIVRWHIGPGHSKLER</sequence>
<dbReference type="RefSeq" id="WP_099244866.1">
    <property type="nucleotide sequence ID" value="NZ_FXXP01000001.1"/>
</dbReference>
<proteinExistence type="predicted"/>
<keyword evidence="1" id="KW-0472">Membrane</keyword>
<feature type="transmembrane region" description="Helical" evidence="1">
    <location>
        <begin position="42"/>
        <end position="62"/>
    </location>
</feature>
<organism evidence="2 3">
    <name type="scientific">Pelagimonas phthalicica</name>
    <dbReference type="NCBI Taxonomy" id="1037362"/>
    <lineage>
        <taxon>Bacteria</taxon>
        <taxon>Pseudomonadati</taxon>
        <taxon>Pseudomonadota</taxon>
        <taxon>Alphaproteobacteria</taxon>
        <taxon>Rhodobacterales</taxon>
        <taxon>Roseobacteraceae</taxon>
        <taxon>Pelagimonas</taxon>
    </lineage>
</organism>
<protein>
    <submittedName>
        <fullName evidence="2">Uncharacterized protein</fullName>
    </submittedName>
</protein>
<dbReference type="AlphaFoldDB" id="A0A238J9T2"/>
<keyword evidence="1" id="KW-1133">Transmembrane helix</keyword>
<evidence type="ECO:0000256" key="1">
    <source>
        <dbReference type="SAM" id="Phobius"/>
    </source>
</evidence>
<reference evidence="3" key="1">
    <citation type="submission" date="2017-05" db="EMBL/GenBank/DDBJ databases">
        <authorList>
            <person name="Rodrigo-Torres L."/>
            <person name="Arahal R. D."/>
            <person name="Lucena T."/>
        </authorList>
    </citation>
    <scope>NUCLEOTIDE SEQUENCE [LARGE SCALE GENOMIC DNA]</scope>
    <source>
        <strain evidence="3">CECT 8649</strain>
    </source>
</reference>
<gene>
    <name evidence="2" type="ORF">TRP8649_01575</name>
</gene>
<name>A0A238J9T2_9RHOB</name>
<dbReference type="Proteomes" id="UP000225972">
    <property type="component" value="Unassembled WGS sequence"/>
</dbReference>